<name>A0A9W8MIS2_9AGAR</name>
<keyword evidence="4" id="KW-1185">Reference proteome</keyword>
<proteinExistence type="predicted"/>
<gene>
    <name evidence="3" type="ORF">H1R20_g4902</name>
</gene>
<feature type="non-terminal residue" evidence="3">
    <location>
        <position position="1"/>
    </location>
</feature>
<comment type="caution">
    <text evidence="3">The sequence shown here is derived from an EMBL/GenBank/DDBJ whole genome shotgun (WGS) entry which is preliminary data.</text>
</comment>
<sequence length="392" mass="44241">MPSDGDLSSKYYHGRPASKDELVELVRHRLWREGKNVPYWLRKIREYRDMAWDAVKEEDKEFAYVYAFKAVVLIFDKMPELEDFRDLLDVQQKNNLAAHGQLLIDLINQLTPQLRQEYDQWIQEERLRIDAAEAARQTAQAPTEATMAGPSVASQAPLAQESSPPSGPPPEFDGGPMQLEVEPEKQRQLRLEAADISRPDTPVSHDTPIPPQRALERTSPIVSYSDDGDYGESRRASGRVLHDTTLPPELLNGPPPSSPIPAFRPHPKNNAYAEELDDGDYGESHWAGVSRASHDTLPPPELLDGSTPPSPIADSRLNPNLKDDRDGYDEDSRNSNYAGSHLIYFFIFFLFAYLFVELYVRRATQKCSLSYQLECEGMLARDCVAAATNLFL</sequence>
<organism evidence="3 4">
    <name type="scientific">Candolleomyces eurysporus</name>
    <dbReference type="NCBI Taxonomy" id="2828524"/>
    <lineage>
        <taxon>Eukaryota</taxon>
        <taxon>Fungi</taxon>
        <taxon>Dikarya</taxon>
        <taxon>Basidiomycota</taxon>
        <taxon>Agaricomycotina</taxon>
        <taxon>Agaricomycetes</taxon>
        <taxon>Agaricomycetidae</taxon>
        <taxon>Agaricales</taxon>
        <taxon>Agaricineae</taxon>
        <taxon>Psathyrellaceae</taxon>
        <taxon>Candolleomyces</taxon>
    </lineage>
</organism>
<feature type="region of interest" description="Disordered" evidence="1">
    <location>
        <begin position="133"/>
        <end position="332"/>
    </location>
</feature>
<feature type="compositionally biased region" description="Basic and acidic residues" evidence="1">
    <location>
        <begin position="182"/>
        <end position="198"/>
    </location>
</feature>
<keyword evidence="2" id="KW-0472">Membrane</keyword>
<accession>A0A9W8MIS2</accession>
<dbReference type="Gene3D" id="1.20.58.80">
    <property type="entry name" value="Phosphotransferase system, lactose/cellobiose-type IIA subunit"/>
    <property type="match status" value="1"/>
</dbReference>
<evidence type="ECO:0000256" key="2">
    <source>
        <dbReference type="SAM" id="Phobius"/>
    </source>
</evidence>
<protein>
    <recommendedName>
        <fullName evidence="5">USP8 dimerisation domain-containing protein</fullName>
    </recommendedName>
</protein>
<evidence type="ECO:0000313" key="4">
    <source>
        <dbReference type="Proteomes" id="UP001140091"/>
    </source>
</evidence>
<feature type="compositionally biased region" description="Basic and acidic residues" evidence="1">
    <location>
        <begin position="321"/>
        <end position="332"/>
    </location>
</feature>
<reference evidence="3" key="1">
    <citation type="submission" date="2022-06" db="EMBL/GenBank/DDBJ databases">
        <title>Genome Sequence of Candolleomyces eurysporus.</title>
        <authorList>
            <person name="Buettner E."/>
        </authorList>
    </citation>
    <scope>NUCLEOTIDE SEQUENCE</scope>
    <source>
        <strain evidence="3">VTCC 930004</strain>
    </source>
</reference>
<feature type="transmembrane region" description="Helical" evidence="2">
    <location>
        <begin position="342"/>
        <end position="360"/>
    </location>
</feature>
<keyword evidence="2" id="KW-0812">Transmembrane</keyword>
<dbReference type="EMBL" id="JANBPK010000778">
    <property type="protein sequence ID" value="KAJ2932211.1"/>
    <property type="molecule type" value="Genomic_DNA"/>
</dbReference>
<dbReference type="AlphaFoldDB" id="A0A9W8MIS2"/>
<evidence type="ECO:0000256" key="1">
    <source>
        <dbReference type="SAM" id="MobiDB-lite"/>
    </source>
</evidence>
<feature type="compositionally biased region" description="Low complexity" evidence="1">
    <location>
        <begin position="134"/>
        <end position="146"/>
    </location>
</feature>
<evidence type="ECO:0008006" key="5">
    <source>
        <dbReference type="Google" id="ProtNLM"/>
    </source>
</evidence>
<keyword evidence="2" id="KW-1133">Transmembrane helix</keyword>
<feature type="compositionally biased region" description="Pro residues" evidence="1">
    <location>
        <begin position="253"/>
        <end position="264"/>
    </location>
</feature>
<dbReference type="Proteomes" id="UP001140091">
    <property type="component" value="Unassembled WGS sequence"/>
</dbReference>
<evidence type="ECO:0000313" key="3">
    <source>
        <dbReference type="EMBL" id="KAJ2932211.1"/>
    </source>
</evidence>